<comment type="caution">
    <text evidence="1">The sequence shown here is derived from an EMBL/GenBank/DDBJ whole genome shotgun (WGS) entry which is preliminary data.</text>
</comment>
<accession>X0UNW6</accession>
<sequence>MSFAERIDAVLHHARPDRVPFAPYDNLVPRGDFARELRDRGMGLCLRLGTIWSEQPNVVVQTRSEGDAQITTYITPRGKVSMRRKTHLGRIADGSSIVEQGLIKGVEDYEPVLFMIDDTIFHVDNSIYFNAARDVGTDGVIFHGGV</sequence>
<proteinExistence type="predicted"/>
<reference evidence="1" key="1">
    <citation type="journal article" date="2014" name="Front. Microbiol.">
        <title>High frequency of phylogenetically diverse reductive dehalogenase-homologous genes in deep subseafloor sedimentary metagenomes.</title>
        <authorList>
            <person name="Kawai M."/>
            <person name="Futagami T."/>
            <person name="Toyoda A."/>
            <person name="Takaki Y."/>
            <person name="Nishi S."/>
            <person name="Hori S."/>
            <person name="Arai W."/>
            <person name="Tsubouchi T."/>
            <person name="Morono Y."/>
            <person name="Uchiyama I."/>
            <person name="Ito T."/>
            <person name="Fujiyama A."/>
            <person name="Inagaki F."/>
            <person name="Takami H."/>
        </authorList>
    </citation>
    <scope>NUCLEOTIDE SEQUENCE</scope>
    <source>
        <strain evidence="1">Expedition CK06-06</strain>
    </source>
</reference>
<feature type="non-terminal residue" evidence="1">
    <location>
        <position position="146"/>
    </location>
</feature>
<dbReference type="AlphaFoldDB" id="X0UNW6"/>
<evidence type="ECO:0000313" key="1">
    <source>
        <dbReference type="EMBL" id="GAG01978.1"/>
    </source>
</evidence>
<gene>
    <name evidence="1" type="ORF">S01H1_34224</name>
</gene>
<organism evidence="1">
    <name type="scientific">marine sediment metagenome</name>
    <dbReference type="NCBI Taxonomy" id="412755"/>
    <lineage>
        <taxon>unclassified sequences</taxon>
        <taxon>metagenomes</taxon>
        <taxon>ecological metagenomes</taxon>
    </lineage>
</organism>
<dbReference type="EMBL" id="BARS01021294">
    <property type="protein sequence ID" value="GAG01978.1"/>
    <property type="molecule type" value="Genomic_DNA"/>
</dbReference>
<protein>
    <submittedName>
        <fullName evidence="1">Uncharacterized protein</fullName>
    </submittedName>
</protein>
<name>X0UNW6_9ZZZZ</name>